<feature type="domain" description="Thiolase N-terminal" evidence="8">
    <location>
        <begin position="5"/>
        <end position="262"/>
    </location>
</feature>
<keyword evidence="11" id="KW-1185">Reference proteome</keyword>
<dbReference type="InterPro" id="IPR020615">
    <property type="entry name" value="Thiolase_acyl_enz_int_AS"/>
</dbReference>
<dbReference type="InterPro" id="IPR020613">
    <property type="entry name" value="Thiolase_CS"/>
</dbReference>
<dbReference type="InterPro" id="IPR020617">
    <property type="entry name" value="Thiolase_C"/>
</dbReference>
<dbReference type="InterPro" id="IPR020610">
    <property type="entry name" value="Thiolase_AS"/>
</dbReference>
<name>A0A0A1MLP4_9BACI</name>
<dbReference type="GO" id="GO:0003985">
    <property type="term" value="F:acetyl-CoA C-acetyltransferase activity"/>
    <property type="evidence" value="ECO:0007669"/>
    <property type="project" value="UniProtKB-EC"/>
</dbReference>
<dbReference type="FunFam" id="3.40.47.10:FF:000010">
    <property type="entry name" value="Acetyl-CoA acetyltransferase (Thiolase)"/>
    <property type="match status" value="1"/>
</dbReference>
<feature type="active site" description="Acyl-thioester intermediate" evidence="6">
    <location>
        <position position="88"/>
    </location>
</feature>
<organism evidence="10 11">
    <name type="scientific">Oceanobacillus oncorhynchi</name>
    <dbReference type="NCBI Taxonomy" id="545501"/>
    <lineage>
        <taxon>Bacteria</taxon>
        <taxon>Bacillati</taxon>
        <taxon>Bacillota</taxon>
        <taxon>Bacilli</taxon>
        <taxon>Bacillales</taxon>
        <taxon>Bacillaceae</taxon>
        <taxon>Oceanobacillus</taxon>
    </lineage>
</organism>
<keyword evidence="3 7" id="KW-0808">Transferase</keyword>
<dbReference type="InterPro" id="IPR020616">
    <property type="entry name" value="Thiolase_N"/>
</dbReference>
<dbReference type="Proteomes" id="UP000040453">
    <property type="component" value="Unassembled WGS sequence"/>
</dbReference>
<dbReference type="EMBL" id="CDGG01000001">
    <property type="protein sequence ID" value="CEI80739.1"/>
    <property type="molecule type" value="Genomic_DNA"/>
</dbReference>
<dbReference type="PANTHER" id="PTHR18919">
    <property type="entry name" value="ACETYL-COA C-ACYLTRANSFERASE"/>
    <property type="match status" value="1"/>
</dbReference>
<sequence>MRKSVIVSGARTPFGKFGGALTPLTAVNLGAKAIKAALERADLNGADVDEVIMGTVLQGGQGQIPSRQAAVEAGIPWEVKTETINKVCASGLRSVTLADQLIRLGEEDVIVAGGMESMSNAPYFLPDARWGNRMGDKTVKDLMIHDGLTCTFTGNHMGSYGNDTAASFEVTRERQDEWAARSQQLAVEAIESGKFAEEIVPVEIPVRKGEPIVVSDDETPRKGTTVEKLATLRPAFDKDGTITAGNAPGVNDGASAVVVMSDEKAKELNKTPLATILGHAEVAVEAKDFPQTPGLVINRLLEKTGVSKKEIDLYEINEAFAVVALASGQIADIDEEKINVNGGAVALGHPIGASGNRIILTLIHELKRRGGGKGIAAICSGGGQGDAVLIEVPSSEA</sequence>
<dbReference type="NCBIfam" id="NF006086">
    <property type="entry name" value="PRK08235.1"/>
    <property type="match status" value="1"/>
</dbReference>
<keyword evidence="4 7" id="KW-0012">Acyltransferase</keyword>
<dbReference type="NCBIfam" id="TIGR01930">
    <property type="entry name" value="AcCoA-C-Actrans"/>
    <property type="match status" value="1"/>
</dbReference>
<evidence type="ECO:0000259" key="9">
    <source>
        <dbReference type="Pfam" id="PF02803"/>
    </source>
</evidence>
<dbReference type="SUPFAM" id="SSF53901">
    <property type="entry name" value="Thiolase-like"/>
    <property type="match status" value="2"/>
</dbReference>
<dbReference type="AlphaFoldDB" id="A0A0A1MLP4"/>
<dbReference type="PIRSF" id="PIRSF000429">
    <property type="entry name" value="Ac-CoA_Ac_transf"/>
    <property type="match status" value="1"/>
</dbReference>
<feature type="active site" description="Proton acceptor" evidence="6">
    <location>
        <position position="349"/>
    </location>
</feature>
<evidence type="ECO:0000256" key="3">
    <source>
        <dbReference type="ARBA" id="ARBA00022679"/>
    </source>
</evidence>
<evidence type="ECO:0000256" key="5">
    <source>
        <dbReference type="ARBA" id="ARBA00030755"/>
    </source>
</evidence>
<dbReference type="Pfam" id="PF02803">
    <property type="entry name" value="Thiolase_C"/>
    <property type="match status" value="1"/>
</dbReference>
<dbReference type="RefSeq" id="WP_042529441.1">
    <property type="nucleotide sequence ID" value="NZ_CDGG01000001.1"/>
</dbReference>
<evidence type="ECO:0000313" key="10">
    <source>
        <dbReference type="EMBL" id="CEI80739.1"/>
    </source>
</evidence>
<evidence type="ECO:0000313" key="11">
    <source>
        <dbReference type="Proteomes" id="UP000040453"/>
    </source>
</evidence>
<dbReference type="InterPro" id="IPR016039">
    <property type="entry name" value="Thiolase-like"/>
</dbReference>
<feature type="domain" description="Thiolase C-terminal" evidence="9">
    <location>
        <begin position="271"/>
        <end position="391"/>
    </location>
</feature>
<evidence type="ECO:0000256" key="4">
    <source>
        <dbReference type="ARBA" id="ARBA00023315"/>
    </source>
</evidence>
<dbReference type="InterPro" id="IPR002155">
    <property type="entry name" value="Thiolase"/>
</dbReference>
<gene>
    <name evidence="10" type="primary">mmgA</name>
    <name evidence="10" type="ORF">BN997_00548</name>
</gene>
<dbReference type="OrthoDB" id="9764892at2"/>
<evidence type="ECO:0000256" key="2">
    <source>
        <dbReference type="ARBA" id="ARBA00012705"/>
    </source>
</evidence>
<dbReference type="STRING" id="545501.BN997_00548"/>
<dbReference type="PANTHER" id="PTHR18919:SF107">
    <property type="entry name" value="ACETYL-COA ACETYLTRANSFERASE, CYTOSOLIC"/>
    <property type="match status" value="1"/>
</dbReference>
<protein>
    <recommendedName>
        <fullName evidence="2">acetyl-CoA C-acetyltransferase</fullName>
        <ecNumber evidence="2">2.3.1.9</ecNumber>
    </recommendedName>
    <alternativeName>
        <fullName evidence="5">Acetoacetyl-CoA thiolase</fullName>
    </alternativeName>
</protein>
<dbReference type="Pfam" id="PF00108">
    <property type="entry name" value="Thiolase_N"/>
    <property type="match status" value="1"/>
</dbReference>
<dbReference type="EC" id="2.3.1.9" evidence="2"/>
<reference evidence="10 11" key="1">
    <citation type="submission" date="2014-11" db="EMBL/GenBank/DDBJ databases">
        <authorList>
            <person name="Urmite Genomes Urmite Genomes"/>
        </authorList>
    </citation>
    <scope>NUCLEOTIDE SEQUENCE [LARGE SCALE GENOMIC DNA]</scope>
    <source>
        <strain evidence="10 11">Oc5</strain>
    </source>
</reference>
<evidence type="ECO:0000256" key="6">
    <source>
        <dbReference type="PIRSR" id="PIRSR000429-1"/>
    </source>
</evidence>
<dbReference type="Gene3D" id="3.40.47.10">
    <property type="match status" value="2"/>
</dbReference>
<dbReference type="PROSITE" id="PS00737">
    <property type="entry name" value="THIOLASE_2"/>
    <property type="match status" value="1"/>
</dbReference>
<feature type="active site" description="Proton acceptor" evidence="6">
    <location>
        <position position="379"/>
    </location>
</feature>
<accession>A0A0A1MLP4</accession>
<evidence type="ECO:0000256" key="1">
    <source>
        <dbReference type="ARBA" id="ARBA00010982"/>
    </source>
</evidence>
<evidence type="ECO:0000256" key="7">
    <source>
        <dbReference type="RuleBase" id="RU003557"/>
    </source>
</evidence>
<dbReference type="PROSITE" id="PS00098">
    <property type="entry name" value="THIOLASE_1"/>
    <property type="match status" value="1"/>
</dbReference>
<evidence type="ECO:0000259" key="8">
    <source>
        <dbReference type="Pfam" id="PF00108"/>
    </source>
</evidence>
<comment type="similarity">
    <text evidence="1 7">Belongs to the thiolase-like superfamily. Thiolase family.</text>
</comment>
<dbReference type="PROSITE" id="PS00099">
    <property type="entry name" value="THIOLASE_3"/>
    <property type="match status" value="1"/>
</dbReference>
<dbReference type="CDD" id="cd00751">
    <property type="entry name" value="thiolase"/>
    <property type="match status" value="1"/>
</dbReference>
<proteinExistence type="inferred from homology"/>